<proteinExistence type="predicted"/>
<protein>
    <recommendedName>
        <fullName evidence="1">RNA-directed DNA polymerase</fullName>
        <ecNumber evidence="1">2.7.7.49</ecNumber>
    </recommendedName>
</protein>
<evidence type="ECO:0000256" key="1">
    <source>
        <dbReference type="ARBA" id="ARBA00012493"/>
    </source>
</evidence>
<feature type="domain" description="CCHC-type" evidence="8">
    <location>
        <begin position="283"/>
        <end position="299"/>
    </location>
</feature>
<feature type="compositionally biased region" description="Basic and acidic residues" evidence="7">
    <location>
        <begin position="236"/>
        <end position="245"/>
    </location>
</feature>
<evidence type="ECO:0000256" key="2">
    <source>
        <dbReference type="ARBA" id="ARBA00022679"/>
    </source>
</evidence>
<evidence type="ECO:0000256" key="6">
    <source>
        <dbReference type="PROSITE-ProRule" id="PRU00047"/>
    </source>
</evidence>
<feature type="compositionally biased region" description="Acidic residues" evidence="7">
    <location>
        <begin position="948"/>
        <end position="960"/>
    </location>
</feature>
<dbReference type="InterPro" id="IPR001584">
    <property type="entry name" value="Integrase_cat-core"/>
</dbReference>
<dbReference type="Pfam" id="PF17921">
    <property type="entry name" value="Integrase_H2C2"/>
    <property type="match status" value="1"/>
</dbReference>
<dbReference type="Pfam" id="PF00665">
    <property type="entry name" value="rve"/>
    <property type="match status" value="1"/>
</dbReference>
<dbReference type="GO" id="GO:0015074">
    <property type="term" value="P:DNA integration"/>
    <property type="evidence" value="ECO:0007669"/>
    <property type="project" value="InterPro"/>
</dbReference>
<feature type="compositionally biased region" description="Basic and acidic residues" evidence="7">
    <location>
        <begin position="262"/>
        <end position="272"/>
    </location>
</feature>
<evidence type="ECO:0000256" key="4">
    <source>
        <dbReference type="ARBA" id="ARBA00022722"/>
    </source>
</evidence>
<dbReference type="EMBL" id="JARKHS020010511">
    <property type="protein sequence ID" value="KAK8778641.1"/>
    <property type="molecule type" value="Genomic_DNA"/>
</dbReference>
<evidence type="ECO:0000313" key="10">
    <source>
        <dbReference type="EMBL" id="KAK8778641.1"/>
    </source>
</evidence>
<dbReference type="PROSITE" id="PS50994">
    <property type="entry name" value="INTEGRASE"/>
    <property type="match status" value="1"/>
</dbReference>
<feature type="region of interest" description="Disordered" evidence="7">
    <location>
        <begin position="1"/>
        <end position="21"/>
    </location>
</feature>
<evidence type="ECO:0000256" key="7">
    <source>
        <dbReference type="SAM" id="MobiDB-lite"/>
    </source>
</evidence>
<gene>
    <name evidence="10" type="ORF">V5799_020018</name>
</gene>
<evidence type="ECO:0000259" key="8">
    <source>
        <dbReference type="PROSITE" id="PS50158"/>
    </source>
</evidence>
<keyword evidence="6" id="KW-0479">Metal-binding</keyword>
<dbReference type="Proteomes" id="UP001321473">
    <property type="component" value="Unassembled WGS sequence"/>
</dbReference>
<feature type="domain" description="Integrase catalytic" evidence="9">
    <location>
        <begin position="661"/>
        <end position="820"/>
    </location>
</feature>
<feature type="region of interest" description="Disordered" evidence="7">
    <location>
        <begin position="938"/>
        <end position="981"/>
    </location>
</feature>
<dbReference type="Pfam" id="PF00098">
    <property type="entry name" value="zf-CCHC"/>
    <property type="match status" value="1"/>
</dbReference>
<name>A0AAQ4EV92_AMBAM</name>
<keyword evidence="3" id="KW-0548">Nucleotidyltransferase</keyword>
<dbReference type="InterPro" id="IPR050951">
    <property type="entry name" value="Retrovirus_Pol_polyprotein"/>
</dbReference>
<keyword evidence="2" id="KW-0808">Transferase</keyword>
<evidence type="ECO:0000256" key="5">
    <source>
        <dbReference type="ARBA" id="ARBA00022759"/>
    </source>
</evidence>
<dbReference type="InterPro" id="IPR036397">
    <property type="entry name" value="RNaseH_sf"/>
</dbReference>
<dbReference type="EC" id="2.7.7.49" evidence="1"/>
<dbReference type="GO" id="GO:0003676">
    <property type="term" value="F:nucleic acid binding"/>
    <property type="evidence" value="ECO:0007669"/>
    <property type="project" value="InterPro"/>
</dbReference>
<dbReference type="InterPro" id="IPR001878">
    <property type="entry name" value="Znf_CCHC"/>
</dbReference>
<evidence type="ECO:0000259" key="9">
    <source>
        <dbReference type="PROSITE" id="PS50994"/>
    </source>
</evidence>
<dbReference type="GO" id="GO:0004519">
    <property type="term" value="F:endonuclease activity"/>
    <property type="evidence" value="ECO:0007669"/>
    <property type="project" value="UniProtKB-KW"/>
</dbReference>
<dbReference type="SMART" id="SM00343">
    <property type="entry name" value="ZnF_C2HC"/>
    <property type="match status" value="2"/>
</dbReference>
<dbReference type="InterPro" id="IPR041588">
    <property type="entry name" value="Integrase_H2C2"/>
</dbReference>
<feature type="domain" description="CCHC-type" evidence="8">
    <location>
        <begin position="305"/>
        <end position="321"/>
    </location>
</feature>
<reference evidence="10 11" key="1">
    <citation type="journal article" date="2023" name="Arcadia Sci">
        <title>De novo assembly of a long-read Amblyomma americanum tick genome.</title>
        <authorList>
            <person name="Chou S."/>
            <person name="Poskanzer K.E."/>
            <person name="Rollins M."/>
            <person name="Thuy-Boun P.S."/>
        </authorList>
    </citation>
    <scope>NUCLEOTIDE SEQUENCE [LARGE SCALE GENOMIC DNA]</scope>
    <source>
        <strain evidence="10">F_SG_1</strain>
        <tissue evidence="10">Salivary glands</tissue>
    </source>
</reference>
<dbReference type="InterPro" id="IPR021109">
    <property type="entry name" value="Peptidase_aspartic_dom_sf"/>
</dbReference>
<dbReference type="Gene3D" id="2.40.70.10">
    <property type="entry name" value="Acid Proteases"/>
    <property type="match status" value="1"/>
</dbReference>
<dbReference type="AlphaFoldDB" id="A0AAQ4EV92"/>
<keyword evidence="11" id="KW-1185">Reference proteome</keyword>
<dbReference type="PANTHER" id="PTHR37984">
    <property type="entry name" value="PROTEIN CBG26694"/>
    <property type="match status" value="1"/>
</dbReference>
<keyword evidence="4" id="KW-0540">Nuclease</keyword>
<evidence type="ECO:0000313" key="11">
    <source>
        <dbReference type="Proteomes" id="UP001321473"/>
    </source>
</evidence>
<dbReference type="PROSITE" id="PS50158">
    <property type="entry name" value="ZF_CCHC"/>
    <property type="match status" value="2"/>
</dbReference>
<dbReference type="InterPro" id="IPR036875">
    <property type="entry name" value="Znf_CCHC_sf"/>
</dbReference>
<keyword evidence="5" id="KW-0378">Hydrolase</keyword>
<dbReference type="SUPFAM" id="SSF57756">
    <property type="entry name" value="Retrovirus zinc finger-like domains"/>
    <property type="match status" value="1"/>
</dbReference>
<dbReference type="PANTHER" id="PTHR37984:SF5">
    <property type="entry name" value="PROTEIN NYNRIN-LIKE"/>
    <property type="match status" value="1"/>
</dbReference>
<dbReference type="Gene3D" id="4.10.60.10">
    <property type="entry name" value="Zinc finger, CCHC-type"/>
    <property type="match status" value="1"/>
</dbReference>
<feature type="region of interest" description="Disordered" evidence="7">
    <location>
        <begin position="236"/>
        <end position="272"/>
    </location>
</feature>
<dbReference type="InterPro" id="IPR012337">
    <property type="entry name" value="RNaseH-like_sf"/>
</dbReference>
<dbReference type="GO" id="GO:0003964">
    <property type="term" value="F:RNA-directed DNA polymerase activity"/>
    <property type="evidence" value="ECO:0007669"/>
    <property type="project" value="UniProtKB-EC"/>
</dbReference>
<organism evidence="10 11">
    <name type="scientific">Amblyomma americanum</name>
    <name type="common">Lone star tick</name>
    <dbReference type="NCBI Taxonomy" id="6943"/>
    <lineage>
        <taxon>Eukaryota</taxon>
        <taxon>Metazoa</taxon>
        <taxon>Ecdysozoa</taxon>
        <taxon>Arthropoda</taxon>
        <taxon>Chelicerata</taxon>
        <taxon>Arachnida</taxon>
        <taxon>Acari</taxon>
        <taxon>Parasitiformes</taxon>
        <taxon>Ixodida</taxon>
        <taxon>Ixodoidea</taxon>
        <taxon>Ixodidae</taxon>
        <taxon>Amblyomminae</taxon>
        <taxon>Amblyomma</taxon>
    </lineage>
</organism>
<dbReference type="FunFam" id="1.10.340.70:FF:000001">
    <property type="entry name" value="Retrovirus-related Pol polyprotein from transposon gypsy-like Protein"/>
    <property type="match status" value="1"/>
</dbReference>
<keyword evidence="6" id="KW-0862">Zinc</keyword>
<dbReference type="Pfam" id="PF13650">
    <property type="entry name" value="Asp_protease_2"/>
    <property type="match status" value="1"/>
</dbReference>
<dbReference type="GO" id="GO:0008270">
    <property type="term" value="F:zinc ion binding"/>
    <property type="evidence" value="ECO:0007669"/>
    <property type="project" value="UniProtKB-KW"/>
</dbReference>
<keyword evidence="5" id="KW-0255">Endonuclease</keyword>
<dbReference type="Gene3D" id="3.30.420.10">
    <property type="entry name" value="Ribonuclease H-like superfamily/Ribonuclease H"/>
    <property type="match status" value="1"/>
</dbReference>
<dbReference type="SUPFAM" id="SSF53098">
    <property type="entry name" value="Ribonuclease H-like"/>
    <property type="match status" value="1"/>
</dbReference>
<dbReference type="Gene3D" id="1.10.340.70">
    <property type="match status" value="1"/>
</dbReference>
<accession>A0AAQ4EV92</accession>
<sequence length="981" mass="111802">MSETPSGATAGTTDGQDGGKVSDSISVSDFLSAMREKDRLLASLLERLALPASSGAPGVAAATTTYQVMPDHSKNISDFDGSGDAASAKEWLGNLQTTATLHRWSEPFKLETAKCHLVGPAKDWLRSRKEVSTSWENFDCHFRRTFCGQTRAAERWRKMQERVQKRNESTTAYFYSKVRLCREANLDFCDTREQVLTGIRSRQLCTMLLGRTHEDDDDLLHDIMEFERIDREREQRFGGTREKRQFTAATEQVAETPPARKSTYDRFGKDRRPPLTNERGQFKCYNCGRFGHISRDCPEERHEMKCLRCGKSGHTQRHCSKSQSNETNTVTNTERKIAPGALLKQAMLNGTTTLVGMIDNGSSGCLLRASAAARCGARLTKDATALYGFGSQGTPSARAIGKCYTDLEIDGVKGENVPFLVVPDDTLTVDLLVGRTYTELPYVAYARLGGCLRFWHKSALVYLNAQRTQKPQIARWYDLIQEFEFTIKHRPGTRMLHVDSLSRGPVEAPQDTMNSLLEERFEVCVACDLAEQVMVLQRGNEELRELLTILEKPESDRTKEEKARAKGYNVREGRLVREIEEDGNVKFKFVLPKCMRKAVVVQSHDLMGHFALEKAVSKIQESFWFPRMRNYVRKHISQCFECIYNKVRAGRREGLLHPIPPGKRPFEVIHMDHMGPFVPSKKRNQYLLVFIDNLTRFVRLIATRDTSTKHVLRALEEFVLERGLPRTVISDRGSCFTSRAFAEFCTARCIRHVLNSTRHPQANGLAERVSRTVLPVIATSMSDPKQRDWDEKLSKAERDINNAVNKTSGKTPFEMLYEYQPEFHSTALRRIVGSDEAQWENPEELRTRVRQRIIAELEKSKAAYDRRHFPARLYDVGDVVFMTKAPEQTGKPTKAQRKYRGPLVVTQALPSDTYRVTELDQCKNTRFATTAHVSQLKEWTSTHPQDRLEDDESSTEEEDTAREVESVPQPLRRSERKRVPS</sequence>
<keyword evidence="6" id="KW-0863">Zinc-finger</keyword>
<comment type="caution">
    <text evidence="10">The sequence shown here is derived from an EMBL/GenBank/DDBJ whole genome shotgun (WGS) entry which is preliminary data.</text>
</comment>
<evidence type="ECO:0000256" key="3">
    <source>
        <dbReference type="ARBA" id="ARBA00022695"/>
    </source>
</evidence>